<accession>G1WHQ5</accession>
<organism evidence="1 2">
    <name type="scientific">Collinsella tanakaei YIT 12063</name>
    <dbReference type="NCBI Taxonomy" id="742742"/>
    <lineage>
        <taxon>Bacteria</taxon>
        <taxon>Bacillati</taxon>
        <taxon>Actinomycetota</taxon>
        <taxon>Coriobacteriia</taxon>
        <taxon>Coriobacteriales</taxon>
        <taxon>Coriobacteriaceae</taxon>
        <taxon>Collinsella</taxon>
    </lineage>
</organism>
<protein>
    <recommendedName>
        <fullName evidence="3">AbiEi antitoxin C-terminal domain-containing protein</fullName>
    </recommendedName>
</protein>
<dbReference type="EMBL" id="ADLS01000011">
    <property type="protein sequence ID" value="EGX71480.1"/>
    <property type="molecule type" value="Genomic_DNA"/>
</dbReference>
<keyword evidence="2" id="KW-1185">Reference proteome</keyword>
<comment type="caution">
    <text evidence="1">The sequence shown here is derived from an EMBL/GenBank/DDBJ whole genome shotgun (WGS) entry which is preliminary data.</text>
</comment>
<sequence length="327" mass="36655">MSKANVERINEILTAARSDGRLATCQDKNLRRACGRLVESGKLVMPYQGLFAEKAYWDELEMRQQAKCMIKSLARMHPSWVFCSHSAAVLHGLEVSTSKLKHVHVVGTREPCGIVRFHNNRHAETAMVDGVEVTTLERTVCDCVRANGFRYGLATVDSALRTSQVSPEEFRDRLERVCKAINNGQFVLDVFDYGDGRSENGGESYARAVMIENGVQLPDLQVELYDEVDKRTYRIDYGWRLKKAYVAGELDGAGKYKRIAKERGMSVVDVIRVERLRESRCRNKGMLFARFTFAQAVAGQPLLSILDACGVPRIEGANAIPAMRETG</sequence>
<dbReference type="OrthoDB" id="3172126at2"/>
<evidence type="ECO:0000313" key="1">
    <source>
        <dbReference type="EMBL" id="EGX71480.1"/>
    </source>
</evidence>
<dbReference type="RefSeq" id="WP_009140903.1">
    <property type="nucleotide sequence ID" value="NZ_JH126468.1"/>
</dbReference>
<proteinExistence type="predicted"/>
<dbReference type="GeneID" id="62758614"/>
<evidence type="ECO:0000313" key="2">
    <source>
        <dbReference type="Proteomes" id="UP000004830"/>
    </source>
</evidence>
<dbReference type="Proteomes" id="UP000004830">
    <property type="component" value="Unassembled WGS sequence"/>
</dbReference>
<dbReference type="eggNOG" id="COG5340">
    <property type="taxonomic scope" value="Bacteria"/>
</dbReference>
<name>G1WHQ5_9ACTN</name>
<dbReference type="HOGENOM" id="CLU_052626_4_2_11"/>
<gene>
    <name evidence="1" type="ORF">HMPREF9452_00868</name>
</gene>
<reference evidence="1 2" key="1">
    <citation type="submission" date="2011-06" db="EMBL/GenBank/DDBJ databases">
        <title>The Genome Sequence of Collinsella tanakaei YIT 12063.</title>
        <authorList>
            <consortium name="The Broad Institute Genome Sequencing Platform"/>
            <person name="Earl A."/>
            <person name="Ward D."/>
            <person name="Feldgarden M."/>
            <person name="Gevers D."/>
            <person name="Morotomi M."/>
            <person name="Young S.K."/>
            <person name="Zeng Q."/>
            <person name="Gargeya S."/>
            <person name="Fitzgerald M."/>
            <person name="Haas B."/>
            <person name="Abouelleil A."/>
            <person name="Alvarado L."/>
            <person name="Arachchi H.M."/>
            <person name="Berlin A."/>
            <person name="Brown A."/>
            <person name="Chapman S.B."/>
            <person name="Chen Z."/>
            <person name="Dunbar C."/>
            <person name="Freedman E."/>
            <person name="Gearin G."/>
            <person name="Gellesch M."/>
            <person name="Goldberg J."/>
            <person name="Griggs A."/>
            <person name="Gujja S."/>
            <person name="Heiman D."/>
            <person name="Howarth C."/>
            <person name="Larson L."/>
            <person name="Lui A."/>
            <person name="MacDonald P.J.P."/>
            <person name="Mehta T."/>
            <person name="Montmayeur A."/>
            <person name="Murphy C."/>
            <person name="Neiman D."/>
            <person name="Pearson M."/>
            <person name="Priest M."/>
            <person name="Roberts A."/>
            <person name="Saif S."/>
            <person name="Shea T."/>
            <person name="Shenoy N."/>
            <person name="Sisk P."/>
            <person name="Stolte C."/>
            <person name="Sykes S."/>
            <person name="Wortman J."/>
            <person name="Nusbaum C."/>
            <person name="Birren B."/>
        </authorList>
    </citation>
    <scope>NUCLEOTIDE SEQUENCE [LARGE SCALE GENOMIC DNA]</scope>
    <source>
        <strain evidence="1 2">YIT 12063</strain>
    </source>
</reference>
<evidence type="ECO:0008006" key="3">
    <source>
        <dbReference type="Google" id="ProtNLM"/>
    </source>
</evidence>
<dbReference type="AlphaFoldDB" id="G1WHQ5"/>
<dbReference type="STRING" id="742742.HMPREF9452_00868"/>